<proteinExistence type="predicted"/>
<evidence type="ECO:0000256" key="2">
    <source>
        <dbReference type="ARBA" id="ARBA00022679"/>
    </source>
</evidence>
<evidence type="ECO:0000313" key="3">
    <source>
        <dbReference type="EMBL" id="ERT06620.1"/>
    </source>
</evidence>
<dbReference type="InterPro" id="IPR007072">
    <property type="entry name" value="RNMT_CmcI"/>
</dbReference>
<dbReference type="Proteomes" id="UP000017127">
    <property type="component" value="Unassembled WGS sequence"/>
</dbReference>
<comment type="caution">
    <text evidence="3">The sequence shown here is derived from an EMBL/GenBank/DDBJ whole genome shotgun (WGS) entry which is preliminary data.</text>
</comment>
<protein>
    <submittedName>
        <fullName evidence="3">Cephalosporin hydroxylase family protein</fullName>
    </submittedName>
</protein>
<organism evidence="3 4">
    <name type="scientific">Lyngbya aestuarii BL J</name>
    <dbReference type="NCBI Taxonomy" id="1348334"/>
    <lineage>
        <taxon>Bacteria</taxon>
        <taxon>Bacillati</taxon>
        <taxon>Cyanobacteriota</taxon>
        <taxon>Cyanophyceae</taxon>
        <taxon>Oscillatoriophycideae</taxon>
        <taxon>Oscillatoriales</taxon>
        <taxon>Microcoleaceae</taxon>
        <taxon>Lyngbya</taxon>
    </lineage>
</organism>
<reference evidence="3 4" key="1">
    <citation type="journal article" date="2013" name="Front. Microbiol.">
        <title>Comparative genomic analyses of the cyanobacterium, Lyngbya aestuarii BL J, a powerful hydrogen producer.</title>
        <authorList>
            <person name="Kothari A."/>
            <person name="Vaughn M."/>
            <person name="Garcia-Pichel F."/>
        </authorList>
    </citation>
    <scope>NUCLEOTIDE SEQUENCE [LARGE SCALE GENOMIC DNA]</scope>
    <source>
        <strain evidence="3 4">BL J</strain>
    </source>
</reference>
<dbReference type="PANTHER" id="PTHR40048">
    <property type="entry name" value="RHAMNOSYL O-METHYLTRANSFERASE"/>
    <property type="match status" value="1"/>
</dbReference>
<dbReference type="OrthoDB" id="189417at2"/>
<keyword evidence="2" id="KW-0808">Transferase</keyword>
<name>U7QHQ9_9CYAN</name>
<gene>
    <name evidence="3" type="ORF">M595_3401</name>
</gene>
<evidence type="ECO:0000313" key="4">
    <source>
        <dbReference type="Proteomes" id="UP000017127"/>
    </source>
</evidence>
<dbReference type="GO" id="GO:0005886">
    <property type="term" value="C:plasma membrane"/>
    <property type="evidence" value="ECO:0007669"/>
    <property type="project" value="TreeGrafter"/>
</dbReference>
<dbReference type="Pfam" id="PF04989">
    <property type="entry name" value="RMNT_CmcI"/>
    <property type="match status" value="1"/>
</dbReference>
<sequence>MQNLEATLQAALTFYQAGDDHTTELVCCQILESHPDYEPALNLLGKIRHHSIQQQLSAANAGLAYHLWYYNQQVWTTTTWAGVKALKSPCDLWNYQEIIFELKPSLILEFGTYSGGATLFFASLLDQMSYDSKILSIDIDHHLMDESLRHNPRIELMLCSSISPQVSQRISQLRQEFPGSVFAILDSNHEKNHVFQEMLLLRSLLNKGDYLIVEDGNINGHPVLPEWGEGPYEAIEQYVSLYPNDYELDRKREDKFGFTFAPKGFLIRC</sequence>
<dbReference type="InterPro" id="IPR029063">
    <property type="entry name" value="SAM-dependent_MTases_sf"/>
</dbReference>
<dbReference type="GO" id="GO:0071770">
    <property type="term" value="P:DIM/DIP cell wall layer assembly"/>
    <property type="evidence" value="ECO:0007669"/>
    <property type="project" value="TreeGrafter"/>
</dbReference>
<dbReference type="SUPFAM" id="SSF53335">
    <property type="entry name" value="S-adenosyl-L-methionine-dependent methyltransferases"/>
    <property type="match status" value="1"/>
</dbReference>
<dbReference type="PANTHER" id="PTHR40048:SF1">
    <property type="entry name" value="RHAMNOSYL O-METHYLTRANSFERASE"/>
    <property type="match status" value="1"/>
</dbReference>
<dbReference type="GO" id="GO:0008168">
    <property type="term" value="F:methyltransferase activity"/>
    <property type="evidence" value="ECO:0007669"/>
    <property type="project" value="UniProtKB-KW"/>
</dbReference>
<keyword evidence="1" id="KW-0489">Methyltransferase</keyword>
<dbReference type="GO" id="GO:0008610">
    <property type="term" value="P:lipid biosynthetic process"/>
    <property type="evidence" value="ECO:0007669"/>
    <property type="project" value="InterPro"/>
</dbReference>
<evidence type="ECO:0000256" key="1">
    <source>
        <dbReference type="ARBA" id="ARBA00022603"/>
    </source>
</evidence>
<dbReference type="EMBL" id="AUZM01000033">
    <property type="protein sequence ID" value="ERT06620.1"/>
    <property type="molecule type" value="Genomic_DNA"/>
</dbReference>
<dbReference type="GO" id="GO:0032259">
    <property type="term" value="P:methylation"/>
    <property type="evidence" value="ECO:0007669"/>
    <property type="project" value="UniProtKB-KW"/>
</dbReference>
<keyword evidence="4" id="KW-1185">Reference proteome</keyword>
<dbReference type="RefSeq" id="WP_023067128.1">
    <property type="nucleotide sequence ID" value="NZ_AUZM01000033.1"/>
</dbReference>
<accession>U7QHQ9</accession>
<dbReference type="Gene3D" id="3.40.50.150">
    <property type="entry name" value="Vaccinia Virus protein VP39"/>
    <property type="match status" value="1"/>
</dbReference>
<dbReference type="AlphaFoldDB" id="U7QHQ9"/>